<feature type="region of interest" description="Disordered" evidence="1">
    <location>
        <begin position="1"/>
        <end position="55"/>
    </location>
</feature>
<feature type="compositionally biased region" description="Pro residues" evidence="1">
    <location>
        <begin position="169"/>
        <end position="184"/>
    </location>
</feature>
<dbReference type="Pfam" id="PF26118">
    <property type="entry name" value="DUF8035"/>
    <property type="match status" value="1"/>
</dbReference>
<gene>
    <name evidence="3" type="ORF">Daesc_006955</name>
</gene>
<dbReference type="EMBL" id="JBANMG010000006">
    <property type="protein sequence ID" value="KAK6952418.1"/>
    <property type="molecule type" value="Genomic_DNA"/>
</dbReference>
<feature type="region of interest" description="Disordered" evidence="1">
    <location>
        <begin position="78"/>
        <end position="272"/>
    </location>
</feature>
<feature type="compositionally biased region" description="Basic and acidic residues" evidence="1">
    <location>
        <begin position="188"/>
        <end position="204"/>
    </location>
</feature>
<reference evidence="3 4" key="1">
    <citation type="journal article" date="2024" name="Front Chem Biol">
        <title>Unveiling the potential of Daldinia eschscholtzii MFLUCC 19-0629 through bioactivity and bioinformatics studies for enhanced sustainable agriculture production.</title>
        <authorList>
            <person name="Brooks S."/>
            <person name="Weaver J.A."/>
            <person name="Klomchit A."/>
            <person name="Alharthi S.A."/>
            <person name="Onlamun T."/>
            <person name="Nurani R."/>
            <person name="Vong T.K."/>
            <person name="Alberti F."/>
            <person name="Greco C."/>
        </authorList>
    </citation>
    <scope>NUCLEOTIDE SEQUENCE [LARGE SCALE GENOMIC DNA]</scope>
    <source>
        <strain evidence="3">MFLUCC 19-0629</strain>
    </source>
</reference>
<feature type="compositionally biased region" description="Basic and acidic residues" evidence="1">
    <location>
        <begin position="92"/>
        <end position="118"/>
    </location>
</feature>
<organism evidence="3 4">
    <name type="scientific">Daldinia eschscholtzii</name>
    <dbReference type="NCBI Taxonomy" id="292717"/>
    <lineage>
        <taxon>Eukaryota</taxon>
        <taxon>Fungi</taxon>
        <taxon>Dikarya</taxon>
        <taxon>Ascomycota</taxon>
        <taxon>Pezizomycotina</taxon>
        <taxon>Sordariomycetes</taxon>
        <taxon>Xylariomycetidae</taxon>
        <taxon>Xylariales</taxon>
        <taxon>Hypoxylaceae</taxon>
        <taxon>Daldinia</taxon>
    </lineage>
</organism>
<dbReference type="Proteomes" id="UP001369815">
    <property type="component" value="Unassembled WGS sequence"/>
</dbReference>
<dbReference type="AlphaFoldDB" id="A0AAX6MI87"/>
<feature type="compositionally biased region" description="Basic and acidic residues" evidence="1">
    <location>
        <begin position="223"/>
        <end position="256"/>
    </location>
</feature>
<proteinExistence type="predicted"/>
<dbReference type="InterPro" id="IPR058348">
    <property type="entry name" value="DUF8035"/>
</dbReference>
<evidence type="ECO:0000259" key="2">
    <source>
        <dbReference type="Pfam" id="PF26118"/>
    </source>
</evidence>
<evidence type="ECO:0000256" key="1">
    <source>
        <dbReference type="SAM" id="MobiDB-lite"/>
    </source>
</evidence>
<evidence type="ECO:0000313" key="4">
    <source>
        <dbReference type="Proteomes" id="UP001369815"/>
    </source>
</evidence>
<sequence length="541" mass="64730">MSYRTSRSDVDDRYYDSGPPRRAARDDDLDPLPRRRSPPRRAAVRDFDDVDRDRTPAFLREDVRRTEAGPLVLRQREVETVDRRRRSPSPVRYRERIVERDRERAPSMPPERRPRFIERSPSPSPPPTAVRVETRKIERRRERSPTPDKERERDLIHLRIEREKERAPSPSPSPPPPPPPPPVIRGPTIEREVITHYRDIDHGLVRAKPPTPPPPPRTAPPQIKERDLDIDIDIRRSETDVDIRERTRSRSRPRERPRPRRQPTYYDDDELLIERDHEIVRVDSRRRAHSAAPPPRPDYEDEAEYITDKIDSRGRMGEAWHGATKDWTIVDVPPGTERVKMDGVGGASAEVTWQRYSGVRRSKFIPEREGTPISAVSEPIREPIRDREPSRERERLSIQVYDKRERSRDRDVEVEEIQDRRISIRDGDRAPPRKRSEMWTEITKDLVTREAIERMGYEYEETEWFFYVMQYLRYEDVLELVTVSDEIRRTKRRRAEEAQWSRDWDRRHRHRHSLNWDTVDDERIVEREVVYDRPSHRSYVR</sequence>
<feature type="domain" description="DUF8035" evidence="2">
    <location>
        <begin position="437"/>
        <end position="489"/>
    </location>
</feature>
<protein>
    <recommendedName>
        <fullName evidence="2">DUF8035 domain-containing protein</fullName>
    </recommendedName>
</protein>
<name>A0AAX6MI87_9PEZI</name>
<feature type="region of interest" description="Disordered" evidence="1">
    <location>
        <begin position="284"/>
        <end position="303"/>
    </location>
</feature>
<feature type="compositionally biased region" description="Pro residues" evidence="1">
    <location>
        <begin position="209"/>
        <end position="219"/>
    </location>
</feature>
<accession>A0AAX6MI87</accession>
<evidence type="ECO:0000313" key="3">
    <source>
        <dbReference type="EMBL" id="KAK6952418.1"/>
    </source>
</evidence>
<feature type="compositionally biased region" description="Basic and acidic residues" evidence="1">
    <location>
        <begin position="132"/>
        <end position="167"/>
    </location>
</feature>
<keyword evidence="4" id="KW-1185">Reference proteome</keyword>
<feature type="compositionally biased region" description="Basic and acidic residues" evidence="1">
    <location>
        <begin position="1"/>
        <end position="15"/>
    </location>
</feature>
<comment type="caution">
    <text evidence="3">The sequence shown here is derived from an EMBL/GenBank/DDBJ whole genome shotgun (WGS) entry which is preliminary data.</text>
</comment>
<feature type="compositionally biased region" description="Basic and acidic residues" evidence="1">
    <location>
        <begin position="43"/>
        <end position="55"/>
    </location>
</feature>